<protein>
    <submittedName>
        <fullName evidence="6">FAD-dependent oxidoreductase</fullName>
    </submittedName>
</protein>
<evidence type="ECO:0000256" key="5">
    <source>
        <dbReference type="ARBA" id="ARBA00023014"/>
    </source>
</evidence>
<dbReference type="PANTHER" id="PTHR43498:SF1">
    <property type="entry name" value="COB--COM HETERODISULFIDE REDUCTASE IRON-SULFUR SUBUNIT A"/>
    <property type="match status" value="1"/>
</dbReference>
<evidence type="ECO:0000256" key="3">
    <source>
        <dbReference type="ARBA" id="ARBA00023002"/>
    </source>
</evidence>
<dbReference type="PANTHER" id="PTHR43498">
    <property type="entry name" value="FERREDOXIN:COB-COM HETERODISULFIDE REDUCTASE SUBUNIT A"/>
    <property type="match status" value="1"/>
</dbReference>
<evidence type="ECO:0000256" key="4">
    <source>
        <dbReference type="ARBA" id="ARBA00023004"/>
    </source>
</evidence>
<dbReference type="RefSeq" id="WP_343945684.1">
    <property type="nucleotide sequence ID" value="NZ_BAAAHP010000219.1"/>
</dbReference>
<comment type="caution">
    <text evidence="6">The sequence shown here is derived from an EMBL/GenBank/DDBJ whole genome shotgun (WGS) entry which is preliminary data.</text>
</comment>
<evidence type="ECO:0000256" key="2">
    <source>
        <dbReference type="ARBA" id="ARBA00022723"/>
    </source>
</evidence>
<evidence type="ECO:0000313" key="6">
    <source>
        <dbReference type="EMBL" id="GAA0900486.1"/>
    </source>
</evidence>
<gene>
    <name evidence="6" type="ORF">GCM10009559_66470</name>
</gene>
<organism evidence="6 7">
    <name type="scientific">Pseudonocardia zijingensis</name>
    <dbReference type="NCBI Taxonomy" id="153376"/>
    <lineage>
        <taxon>Bacteria</taxon>
        <taxon>Bacillati</taxon>
        <taxon>Actinomycetota</taxon>
        <taxon>Actinomycetes</taxon>
        <taxon>Pseudonocardiales</taxon>
        <taxon>Pseudonocardiaceae</taxon>
        <taxon>Pseudonocardia</taxon>
    </lineage>
</organism>
<accession>A0ABP3YNG6</accession>
<dbReference type="Proteomes" id="UP001499967">
    <property type="component" value="Unassembled WGS sequence"/>
</dbReference>
<evidence type="ECO:0000313" key="7">
    <source>
        <dbReference type="Proteomes" id="UP001499967"/>
    </source>
</evidence>
<evidence type="ECO:0000256" key="1">
    <source>
        <dbReference type="ARBA" id="ARBA00022485"/>
    </source>
</evidence>
<keyword evidence="3" id="KW-0560">Oxidoreductase</keyword>
<name>A0ABP3YNG6_9PSEU</name>
<keyword evidence="5" id="KW-0411">Iron-sulfur</keyword>
<dbReference type="Pfam" id="PF12831">
    <property type="entry name" value="FAD_oxidored"/>
    <property type="match status" value="1"/>
</dbReference>
<sequence length="429" mass="46040">MPHPLTDLPVRTVTRPRGSAAHEVTADVCVVGAGIAGLSAAVESAKLGRSVVLVDALPVLGGQMVNSLIGLFCGVFGNAPEHRRLTHGLFDDLFADLESTGDLFYRSGHTTTVGYDEVRLGRWVEQTVAAHGIQAVTGAVIVDVRRSADRIDSVRFATRYGAIEVTATGFVDASGDAALAWEAGLPCRLPEREIYGSQQLVVEHVAEDHRPEPGELAERIGAKAQEYGLHRHDGLAFFFPDRGTAVLNMTHIEAPLDPIAAADAQIRGKEQADRAVALLRAEFPAVFGNARVRSYGFPGRRQTRWVAAVHQLTVDEVRAGTRFPDAVARTAWPIELHDTPQGYVWETFGPDHVHYVPLRSMTPPDVHNLLVAGRCIDGDAAALSSVRVMGPCGAEGFAAAHVFDLVGKDSVHDVDLDALAARVAENVEG</sequence>
<reference evidence="7" key="1">
    <citation type="journal article" date="2019" name="Int. J. Syst. Evol. Microbiol.">
        <title>The Global Catalogue of Microorganisms (GCM) 10K type strain sequencing project: providing services to taxonomists for standard genome sequencing and annotation.</title>
        <authorList>
            <consortium name="The Broad Institute Genomics Platform"/>
            <consortium name="The Broad Institute Genome Sequencing Center for Infectious Disease"/>
            <person name="Wu L."/>
            <person name="Ma J."/>
        </authorList>
    </citation>
    <scope>NUCLEOTIDE SEQUENCE [LARGE SCALE GENOMIC DNA]</scope>
    <source>
        <strain evidence="7">JCM 11117</strain>
    </source>
</reference>
<dbReference type="Gene3D" id="3.50.50.60">
    <property type="entry name" value="FAD/NAD(P)-binding domain"/>
    <property type="match status" value="1"/>
</dbReference>
<keyword evidence="1" id="KW-0004">4Fe-4S</keyword>
<dbReference type="SUPFAM" id="SSF51905">
    <property type="entry name" value="FAD/NAD(P)-binding domain"/>
    <property type="match status" value="1"/>
</dbReference>
<keyword evidence="7" id="KW-1185">Reference proteome</keyword>
<dbReference type="InterPro" id="IPR039650">
    <property type="entry name" value="HdrA-like"/>
</dbReference>
<dbReference type="EMBL" id="BAAAHP010000219">
    <property type="protein sequence ID" value="GAA0900486.1"/>
    <property type="molecule type" value="Genomic_DNA"/>
</dbReference>
<keyword evidence="2" id="KW-0479">Metal-binding</keyword>
<proteinExistence type="predicted"/>
<keyword evidence="4" id="KW-0408">Iron</keyword>
<dbReference type="InterPro" id="IPR036188">
    <property type="entry name" value="FAD/NAD-bd_sf"/>
</dbReference>